<sequence>MQCLLLVGLVKRSHTLSFEQKVHSNKKKQVAMHLFYFSTVLKYTRPIYKSHGRAWLWFWAEDRHEQLLKVKKGWTYWRAISRNHKTLLFSVSPKAFGVRDIRSTLMPSA</sequence>
<dbReference type="AlphaFoldDB" id="A0A0J9EPL9"/>
<gene>
    <name evidence="1" type="ORF">BDDG_12468</name>
</gene>
<dbReference type="EMBL" id="GG749441">
    <property type="protein sequence ID" value="KMW67956.1"/>
    <property type="molecule type" value="Genomic_DNA"/>
</dbReference>
<reference evidence="1" key="1">
    <citation type="submission" date="2010-03" db="EMBL/GenBank/DDBJ databases">
        <title>Annotation of Blastomyces dermatitidis strain ATCC 18188.</title>
        <authorList>
            <consortium name="The Broad Institute Genome Sequencing Platform"/>
            <consortium name="Broad Institute Genome Sequencing Center for Infectious Disease."/>
            <person name="Cuomo C."/>
            <person name="Klein B."/>
            <person name="Sullivan T."/>
            <person name="Heitman J."/>
            <person name="Young S."/>
            <person name="Zeng Q."/>
            <person name="Gargeya S."/>
            <person name="Alvarado L."/>
            <person name="Berlin A.M."/>
            <person name="Chapman S.B."/>
            <person name="Chen Z."/>
            <person name="Freedman E."/>
            <person name="Gellesch M."/>
            <person name="Goldberg J."/>
            <person name="Griggs A."/>
            <person name="Gujja S."/>
            <person name="Heilman E."/>
            <person name="Heiman D."/>
            <person name="Howarth C."/>
            <person name="Mehta T."/>
            <person name="Neiman D."/>
            <person name="Pearson M."/>
            <person name="Roberts A."/>
            <person name="Saif S."/>
            <person name="Shea T."/>
            <person name="Shenoy N."/>
            <person name="Sisk P."/>
            <person name="Stolte C."/>
            <person name="Sykes S."/>
            <person name="White J."/>
            <person name="Yandava C."/>
            <person name="Haas B."/>
            <person name="Nusbaum C."/>
            <person name="Birren B."/>
        </authorList>
    </citation>
    <scope>NUCLEOTIDE SEQUENCE</scope>
    <source>
        <strain evidence="1">ATCC 18188</strain>
    </source>
</reference>
<evidence type="ECO:0000313" key="1">
    <source>
        <dbReference type="EMBL" id="KMW67956.1"/>
    </source>
</evidence>
<protein>
    <submittedName>
        <fullName evidence="1">Uncharacterized protein</fullName>
    </submittedName>
</protein>
<dbReference type="Proteomes" id="UP000007802">
    <property type="component" value="Unassembled WGS sequence"/>
</dbReference>
<accession>A0A0J9EPL9</accession>
<name>A0A0J9EPL9_AJEDA</name>
<proteinExistence type="predicted"/>
<organism evidence="1">
    <name type="scientific">Ajellomyces dermatitidis (strain ATCC 18188 / CBS 674.68)</name>
    <name type="common">Blastomyces dermatitidis</name>
    <dbReference type="NCBI Taxonomy" id="653446"/>
    <lineage>
        <taxon>Eukaryota</taxon>
        <taxon>Fungi</taxon>
        <taxon>Dikarya</taxon>
        <taxon>Ascomycota</taxon>
        <taxon>Pezizomycotina</taxon>
        <taxon>Eurotiomycetes</taxon>
        <taxon>Eurotiomycetidae</taxon>
        <taxon>Onygenales</taxon>
        <taxon>Ajellomycetaceae</taxon>
        <taxon>Blastomyces</taxon>
    </lineage>
</organism>